<organism evidence="2 3">
    <name type="scientific">Thermosipho melanesiensis</name>
    <dbReference type="NCBI Taxonomy" id="46541"/>
    <lineage>
        <taxon>Bacteria</taxon>
        <taxon>Thermotogati</taxon>
        <taxon>Thermotogota</taxon>
        <taxon>Thermotogae</taxon>
        <taxon>Thermotogales</taxon>
        <taxon>Fervidobacteriaceae</taxon>
        <taxon>Thermosipho</taxon>
    </lineage>
</organism>
<dbReference type="EMBL" id="CP007389">
    <property type="protein sequence ID" value="APT74851.1"/>
    <property type="molecule type" value="Genomic_DNA"/>
</dbReference>
<keyword evidence="1" id="KW-0812">Transmembrane</keyword>
<keyword evidence="3" id="KW-1185">Reference proteome</keyword>
<sequence length="98" mass="11188">MTDEKYEKILNALKHTTCYKPGEILEEKVIKIIQKRKKISNLGKVLILVLSIGVVSSLFLLNFDKPKTELFADNQTHINSTIEDFESIYNITLVSDGF</sequence>
<dbReference type="RefSeq" id="WP_012056999.1">
    <property type="nucleotide sequence ID" value="NZ_CP007389.1"/>
</dbReference>
<gene>
    <name evidence="2" type="ORF">BW47_04190</name>
</gene>
<name>A0ABN4UZX1_9BACT</name>
<proteinExistence type="predicted"/>
<feature type="transmembrane region" description="Helical" evidence="1">
    <location>
        <begin position="45"/>
        <end position="63"/>
    </location>
</feature>
<accession>A0ABN4UZX1</accession>
<keyword evidence="1" id="KW-1133">Transmembrane helix</keyword>
<protein>
    <submittedName>
        <fullName evidence="2">Uncharacterized protein</fullName>
    </submittedName>
</protein>
<reference evidence="2 3" key="1">
    <citation type="submission" date="2014-02" db="EMBL/GenBank/DDBJ databases">
        <title>Diversity of Thermotogales isolates from hydrothermal vents.</title>
        <authorList>
            <person name="Haverkamp T.H.A."/>
            <person name="Lossouarn J."/>
            <person name="Geslin C."/>
            <person name="Nesbo C.L."/>
        </authorList>
    </citation>
    <scope>NUCLEOTIDE SEQUENCE [LARGE SCALE GENOMIC DNA]</scope>
    <source>
        <strain evidence="2 3">431</strain>
    </source>
</reference>
<dbReference type="Proteomes" id="UP000185490">
    <property type="component" value="Chromosome"/>
</dbReference>
<evidence type="ECO:0000256" key="1">
    <source>
        <dbReference type="SAM" id="Phobius"/>
    </source>
</evidence>
<keyword evidence="1" id="KW-0472">Membrane</keyword>
<evidence type="ECO:0000313" key="3">
    <source>
        <dbReference type="Proteomes" id="UP000185490"/>
    </source>
</evidence>
<evidence type="ECO:0000313" key="2">
    <source>
        <dbReference type="EMBL" id="APT74851.1"/>
    </source>
</evidence>